<keyword evidence="1" id="KW-1133">Transmembrane helix</keyword>
<keyword evidence="1" id="KW-0812">Transmembrane</keyword>
<feature type="transmembrane region" description="Helical" evidence="1">
    <location>
        <begin position="6"/>
        <end position="23"/>
    </location>
</feature>
<dbReference type="Proteomes" id="UP000094385">
    <property type="component" value="Unassembled WGS sequence"/>
</dbReference>
<evidence type="ECO:0000313" key="2">
    <source>
        <dbReference type="EMBL" id="ODQ74901.1"/>
    </source>
</evidence>
<proteinExistence type="predicted"/>
<sequence length="53" mass="5709">MLLPDLAVTGLIGSVGAYFIAVYQSAMCTRKARTCGACQHKAFIPINKHITRA</sequence>
<dbReference type="AlphaFoldDB" id="A0A1E3QB56"/>
<protein>
    <submittedName>
        <fullName evidence="2">Uncharacterized protein</fullName>
    </submittedName>
</protein>
<keyword evidence="1" id="KW-0472">Membrane</keyword>
<dbReference type="EMBL" id="KV454291">
    <property type="protein sequence ID" value="ODQ74901.1"/>
    <property type="molecule type" value="Genomic_DNA"/>
</dbReference>
<gene>
    <name evidence="2" type="ORF">LIPSTDRAFT_69032</name>
</gene>
<accession>A0A1E3QB56</accession>
<reference evidence="2 3" key="1">
    <citation type="journal article" date="2016" name="Proc. Natl. Acad. Sci. U.S.A.">
        <title>Comparative genomics of biotechnologically important yeasts.</title>
        <authorList>
            <person name="Riley R."/>
            <person name="Haridas S."/>
            <person name="Wolfe K.H."/>
            <person name="Lopes M.R."/>
            <person name="Hittinger C.T."/>
            <person name="Goeker M."/>
            <person name="Salamov A.A."/>
            <person name="Wisecaver J.H."/>
            <person name="Long T.M."/>
            <person name="Calvey C.H."/>
            <person name="Aerts A.L."/>
            <person name="Barry K.W."/>
            <person name="Choi C."/>
            <person name="Clum A."/>
            <person name="Coughlan A.Y."/>
            <person name="Deshpande S."/>
            <person name="Douglass A.P."/>
            <person name="Hanson S.J."/>
            <person name="Klenk H.-P."/>
            <person name="LaButti K.M."/>
            <person name="Lapidus A."/>
            <person name="Lindquist E.A."/>
            <person name="Lipzen A.M."/>
            <person name="Meier-Kolthoff J.P."/>
            <person name="Ohm R.A."/>
            <person name="Otillar R.P."/>
            <person name="Pangilinan J.L."/>
            <person name="Peng Y."/>
            <person name="Rokas A."/>
            <person name="Rosa C.A."/>
            <person name="Scheuner C."/>
            <person name="Sibirny A.A."/>
            <person name="Slot J.C."/>
            <person name="Stielow J.B."/>
            <person name="Sun H."/>
            <person name="Kurtzman C.P."/>
            <person name="Blackwell M."/>
            <person name="Grigoriev I.V."/>
            <person name="Jeffries T.W."/>
        </authorList>
    </citation>
    <scope>NUCLEOTIDE SEQUENCE [LARGE SCALE GENOMIC DNA]</scope>
    <source>
        <strain evidence="2 3">NRRL Y-11557</strain>
    </source>
</reference>
<evidence type="ECO:0000256" key="1">
    <source>
        <dbReference type="SAM" id="Phobius"/>
    </source>
</evidence>
<name>A0A1E3QB56_LIPST</name>
<keyword evidence="3" id="KW-1185">Reference proteome</keyword>
<evidence type="ECO:0000313" key="3">
    <source>
        <dbReference type="Proteomes" id="UP000094385"/>
    </source>
</evidence>
<organism evidence="2 3">
    <name type="scientific">Lipomyces starkeyi NRRL Y-11557</name>
    <dbReference type="NCBI Taxonomy" id="675824"/>
    <lineage>
        <taxon>Eukaryota</taxon>
        <taxon>Fungi</taxon>
        <taxon>Dikarya</taxon>
        <taxon>Ascomycota</taxon>
        <taxon>Saccharomycotina</taxon>
        <taxon>Lipomycetes</taxon>
        <taxon>Lipomycetales</taxon>
        <taxon>Lipomycetaceae</taxon>
        <taxon>Lipomyces</taxon>
    </lineage>
</organism>